<accession>A0A328P9J6</accession>
<name>A0A328P9J6_9EURY</name>
<reference evidence="1 2" key="1">
    <citation type="submission" date="2018-06" db="EMBL/GenBank/DDBJ databases">
        <title>Draft genome sequence of hyperthermophilic methanogen Methanothermobacter tenebrarum sp. MCM-B 1447.</title>
        <authorList>
            <person name="Pore S.D."/>
            <person name="Dagar S."/>
            <person name="Dhakephalkar P.K."/>
        </authorList>
    </citation>
    <scope>NUCLEOTIDE SEQUENCE [LARGE SCALE GENOMIC DNA]</scope>
    <source>
        <strain evidence="1 2">MCM B 1447</strain>
    </source>
</reference>
<organism evidence="1 2">
    <name type="scientific">Methanothermobacter tenebrarum</name>
    <dbReference type="NCBI Taxonomy" id="680118"/>
    <lineage>
        <taxon>Archaea</taxon>
        <taxon>Methanobacteriati</taxon>
        <taxon>Methanobacteriota</taxon>
        <taxon>Methanomada group</taxon>
        <taxon>Methanobacteria</taxon>
        <taxon>Methanobacteriales</taxon>
        <taxon>Methanobacteriaceae</taxon>
        <taxon>Methanothermobacter</taxon>
    </lineage>
</organism>
<comment type="caution">
    <text evidence="1">The sequence shown here is derived from an EMBL/GenBank/DDBJ whole genome shotgun (WGS) entry which is preliminary data.</text>
</comment>
<dbReference type="AlphaFoldDB" id="A0A328P9J6"/>
<dbReference type="Proteomes" id="UP000249782">
    <property type="component" value="Unassembled WGS sequence"/>
</dbReference>
<evidence type="ECO:0000313" key="2">
    <source>
        <dbReference type="Proteomes" id="UP000249782"/>
    </source>
</evidence>
<dbReference type="EMBL" id="QLOE01000004">
    <property type="protein sequence ID" value="RAO79237.1"/>
    <property type="molecule type" value="Genomic_DNA"/>
</dbReference>
<proteinExistence type="predicted"/>
<dbReference type="RefSeq" id="WP_112093925.1">
    <property type="nucleotide sequence ID" value="NZ_QLOE01000004.1"/>
</dbReference>
<protein>
    <submittedName>
        <fullName evidence="1">Uncharacterized protein</fullName>
    </submittedName>
</protein>
<keyword evidence="2" id="KW-1185">Reference proteome</keyword>
<evidence type="ECO:0000313" key="1">
    <source>
        <dbReference type="EMBL" id="RAO79237.1"/>
    </source>
</evidence>
<sequence>MEKKKTLGLNRPREYYDKIPEDKIEKALGGFGDNKENLLNNVKDKDFANFICIFFKAATYTRHLIAHGGKLNKELRCPHKFKDEDKVYPTICSNNYLFENELLKLILRACLLKTLGVEEIVEIIESTQEDDLKLAIRGTHYPWLN</sequence>
<gene>
    <name evidence="1" type="ORF">DPC56_04785</name>
</gene>